<reference evidence="2 3" key="1">
    <citation type="submission" date="2017-06" db="EMBL/GenBank/DDBJ databases">
        <authorList>
            <person name="Kim H.J."/>
            <person name="Triplett B.A."/>
        </authorList>
    </citation>
    <scope>NUCLEOTIDE SEQUENCE [LARGE SCALE GENOMIC DNA]</scope>
    <source>
        <strain evidence="2 3">CGMCC 4.5593</strain>
    </source>
</reference>
<accession>A0A239N4J8</accession>
<protein>
    <recommendedName>
        <fullName evidence="1">DUF4253 domain-containing protein</fullName>
    </recommendedName>
</protein>
<organism evidence="2 3">
    <name type="scientific">Asanoa hainanensis</name>
    <dbReference type="NCBI Taxonomy" id="560556"/>
    <lineage>
        <taxon>Bacteria</taxon>
        <taxon>Bacillati</taxon>
        <taxon>Actinomycetota</taxon>
        <taxon>Actinomycetes</taxon>
        <taxon>Micromonosporales</taxon>
        <taxon>Micromonosporaceae</taxon>
        <taxon>Asanoa</taxon>
    </lineage>
</organism>
<dbReference type="OrthoDB" id="7839592at2"/>
<gene>
    <name evidence="2" type="ORF">SAMN05421812_107236</name>
</gene>
<dbReference type="InterPro" id="IPR025349">
    <property type="entry name" value="DUF4253"/>
</dbReference>
<evidence type="ECO:0000259" key="1">
    <source>
        <dbReference type="Pfam" id="PF14062"/>
    </source>
</evidence>
<sequence>MWISDAPATPGSWAAARADHHRSGLWPLLLDSLDRDGQRPWESGELGQPETSAPDDYDAETVLAHLFAVGAPDKGWPGLAPAGALIADPDDEADRAADALLHRQPWLRIGFVPAPRGSDTLAACGWHGPANHTNNTAQLCAVLCSWESRFGARAIGLGFDTLTLSIAAPPRTIEEALVISAEHLAFCPDNIYQGPGAIGPYAKQVLEARVWNFWWD</sequence>
<dbReference type="Pfam" id="PF14062">
    <property type="entry name" value="DUF4253"/>
    <property type="match status" value="1"/>
</dbReference>
<evidence type="ECO:0000313" key="2">
    <source>
        <dbReference type="EMBL" id="SNT49670.1"/>
    </source>
</evidence>
<dbReference type="EMBL" id="FZPH01000007">
    <property type="protein sequence ID" value="SNT49670.1"/>
    <property type="molecule type" value="Genomic_DNA"/>
</dbReference>
<proteinExistence type="predicted"/>
<dbReference type="Proteomes" id="UP000198362">
    <property type="component" value="Unassembled WGS sequence"/>
</dbReference>
<dbReference type="AlphaFoldDB" id="A0A239N4J8"/>
<evidence type="ECO:0000313" key="3">
    <source>
        <dbReference type="Proteomes" id="UP000198362"/>
    </source>
</evidence>
<feature type="domain" description="DUF4253" evidence="1">
    <location>
        <begin position="108"/>
        <end position="216"/>
    </location>
</feature>
<name>A0A239N4J8_9ACTN</name>
<keyword evidence="3" id="KW-1185">Reference proteome</keyword>